<dbReference type="SUPFAM" id="SSF54593">
    <property type="entry name" value="Glyoxalase/Bleomycin resistance protein/Dihydroxybiphenyl dioxygenase"/>
    <property type="match status" value="2"/>
</dbReference>
<dbReference type="PROSITE" id="PS00934">
    <property type="entry name" value="GLYOXALASE_I_1"/>
    <property type="match status" value="1"/>
</dbReference>
<dbReference type="InterPro" id="IPR018146">
    <property type="entry name" value="Glyoxalase_1_CS"/>
</dbReference>
<dbReference type="AlphaFoldDB" id="A0A8J3DQK4"/>
<feature type="domain" description="VOC" evidence="2">
    <location>
        <begin position="13"/>
        <end position="129"/>
    </location>
</feature>
<dbReference type="InterPro" id="IPR029068">
    <property type="entry name" value="Glyas_Bleomycin-R_OHBP_Dase"/>
</dbReference>
<keyword evidence="4" id="KW-1185">Reference proteome</keyword>
<protein>
    <submittedName>
        <fullName evidence="3">Glyoxalase</fullName>
    </submittedName>
</protein>
<evidence type="ECO:0000256" key="1">
    <source>
        <dbReference type="ARBA" id="ARBA00022723"/>
    </source>
</evidence>
<dbReference type="GO" id="GO:0004462">
    <property type="term" value="F:lactoylglutathione lyase activity"/>
    <property type="evidence" value="ECO:0007669"/>
    <property type="project" value="InterPro"/>
</dbReference>
<dbReference type="PANTHER" id="PTHR43279:SF1">
    <property type="entry name" value="CATECHOL-2,3-DIOXYGENASE"/>
    <property type="match status" value="1"/>
</dbReference>
<dbReference type="Proteomes" id="UP000630142">
    <property type="component" value="Unassembled WGS sequence"/>
</dbReference>
<dbReference type="PROSITE" id="PS51819">
    <property type="entry name" value="VOC"/>
    <property type="match status" value="1"/>
</dbReference>
<comment type="caution">
    <text evidence="3">The sequence shown here is derived from an EMBL/GenBank/DDBJ whole genome shotgun (WGS) entry which is preliminary data.</text>
</comment>
<keyword evidence="1" id="KW-0479">Metal-binding</keyword>
<accession>A0A8J3DQK4</accession>
<dbReference type="InterPro" id="IPR004360">
    <property type="entry name" value="Glyas_Fos-R_dOase_dom"/>
</dbReference>
<dbReference type="Gene3D" id="3.10.180.10">
    <property type="entry name" value="2,3-Dihydroxybiphenyl 1,2-Dioxygenase, domain 1"/>
    <property type="match status" value="2"/>
</dbReference>
<name>A0A8J3DQK4_9HYPH</name>
<dbReference type="PANTHER" id="PTHR43279">
    <property type="entry name" value="CATECHOL-2,3-DIOXYGENASE"/>
    <property type="match status" value="1"/>
</dbReference>
<dbReference type="GO" id="GO:0046872">
    <property type="term" value="F:metal ion binding"/>
    <property type="evidence" value="ECO:0007669"/>
    <property type="project" value="UniProtKB-KW"/>
</dbReference>
<dbReference type="RefSeq" id="WP_189503696.1">
    <property type="nucleotide sequence ID" value="NZ_BMZQ01000002.1"/>
</dbReference>
<dbReference type="Pfam" id="PF00903">
    <property type="entry name" value="Glyoxalase"/>
    <property type="match status" value="2"/>
</dbReference>
<evidence type="ECO:0000313" key="4">
    <source>
        <dbReference type="Proteomes" id="UP000630142"/>
    </source>
</evidence>
<sequence>MPTPVTSSSTPLRIGKVTLTVNDLAGVSAFYQKVLGLALLDQTDGVARLGAGSSVFLELVGDASVPRSSAREAGLFHTAFLLPTRADLGSWIDYLAHNRFSIQGASDHAVSEALYLADPEGNGIEVYADRSSSEWPYPDGKLGMTTERLDIDNLRAAAAGLEWQGAPAGSTVGHVHLQVGATPDADAFYADALGLDITARYPGASFYSSGGYHHHFAGNIWNSRNAGKRVPGSTGLREVELLAADPASYNKTTARLEAAGIAVHQQTSGIRFEDPWGTALSLSQKEI</sequence>
<dbReference type="InterPro" id="IPR037523">
    <property type="entry name" value="VOC_core"/>
</dbReference>
<evidence type="ECO:0000313" key="3">
    <source>
        <dbReference type="EMBL" id="GHD15128.1"/>
    </source>
</evidence>
<reference evidence="3" key="2">
    <citation type="submission" date="2020-09" db="EMBL/GenBank/DDBJ databases">
        <authorList>
            <person name="Sun Q."/>
            <person name="Kim S."/>
        </authorList>
    </citation>
    <scope>NUCLEOTIDE SEQUENCE</scope>
    <source>
        <strain evidence="3">KCTC 42249</strain>
    </source>
</reference>
<proteinExistence type="predicted"/>
<organism evidence="3 4">
    <name type="scientific">Tianweitania populi</name>
    <dbReference type="NCBI Taxonomy" id="1607949"/>
    <lineage>
        <taxon>Bacteria</taxon>
        <taxon>Pseudomonadati</taxon>
        <taxon>Pseudomonadota</taxon>
        <taxon>Alphaproteobacteria</taxon>
        <taxon>Hyphomicrobiales</taxon>
        <taxon>Phyllobacteriaceae</taxon>
        <taxon>Tianweitania</taxon>
    </lineage>
</organism>
<evidence type="ECO:0000259" key="2">
    <source>
        <dbReference type="PROSITE" id="PS51819"/>
    </source>
</evidence>
<dbReference type="EMBL" id="BMZQ01000002">
    <property type="protein sequence ID" value="GHD15128.1"/>
    <property type="molecule type" value="Genomic_DNA"/>
</dbReference>
<gene>
    <name evidence="3" type="ORF">GCM10016234_21470</name>
</gene>
<dbReference type="CDD" id="cd16359">
    <property type="entry name" value="VOC_BsCatE_like_C"/>
    <property type="match status" value="1"/>
</dbReference>
<reference evidence="3" key="1">
    <citation type="journal article" date="2014" name="Int. J. Syst. Evol. Microbiol.">
        <title>Complete genome sequence of Corynebacterium casei LMG S-19264T (=DSM 44701T), isolated from a smear-ripened cheese.</title>
        <authorList>
            <consortium name="US DOE Joint Genome Institute (JGI-PGF)"/>
            <person name="Walter F."/>
            <person name="Albersmeier A."/>
            <person name="Kalinowski J."/>
            <person name="Ruckert C."/>
        </authorList>
    </citation>
    <scope>NUCLEOTIDE SEQUENCE</scope>
    <source>
        <strain evidence="3">KCTC 42249</strain>
    </source>
</reference>